<reference evidence="2" key="1">
    <citation type="journal article" date="2019" name="Int. J. Syst. Evol. Microbiol.">
        <title>The Global Catalogue of Microorganisms (GCM) 10K type strain sequencing project: providing services to taxonomists for standard genome sequencing and annotation.</title>
        <authorList>
            <consortium name="The Broad Institute Genomics Platform"/>
            <consortium name="The Broad Institute Genome Sequencing Center for Infectious Disease"/>
            <person name="Wu L."/>
            <person name="Ma J."/>
        </authorList>
    </citation>
    <scope>NUCLEOTIDE SEQUENCE [LARGE SCALE GENOMIC DNA]</scope>
    <source>
        <strain evidence="2">JCM 17979</strain>
    </source>
</reference>
<evidence type="ECO:0000313" key="1">
    <source>
        <dbReference type="EMBL" id="GAA4787130.1"/>
    </source>
</evidence>
<comment type="caution">
    <text evidence="1">The sequence shown here is derived from an EMBL/GenBank/DDBJ whole genome shotgun (WGS) entry which is preliminary data.</text>
</comment>
<name>A0ABP9AYH5_9PSEU</name>
<keyword evidence="1" id="KW-0489">Methyltransferase</keyword>
<accession>A0ABP9AYH5</accession>
<dbReference type="GO" id="GO:0008168">
    <property type="term" value="F:methyltransferase activity"/>
    <property type="evidence" value="ECO:0007669"/>
    <property type="project" value="UniProtKB-KW"/>
</dbReference>
<dbReference type="Gene3D" id="3.40.50.150">
    <property type="entry name" value="Vaccinia Virus protein VP39"/>
    <property type="match status" value="1"/>
</dbReference>
<dbReference type="CDD" id="cd02440">
    <property type="entry name" value="AdoMet_MTases"/>
    <property type="match status" value="1"/>
</dbReference>
<gene>
    <name evidence="1" type="ORF">GCM10023200_21570</name>
</gene>
<dbReference type="InterPro" id="IPR006764">
    <property type="entry name" value="SAM_dep_MeTrfase_SAV2177_type"/>
</dbReference>
<sequence length="283" mass="30231">MTVPRGQGDRRGAPAGWSAPERALEAGIDFDRANAARIYDYLLGGACNFAVDREQAAKILTQNPDMAYVCRANRDFLRRAVAWCLDRGIHQFLDLGSGVPTVGNVHEIALAHRPDARVAYVDFEPVAVAHAHEVVDGLETVSVTRADMRDPDAVLGAPGVRDLLDPALPTALLTVAVLHFVPDPMLPAILARYRAALAPGSAHVMTHGSADHDDAELAARTRAIQDGYRGSATEVVLRSRPEIHELLGGNALAEPGMVDIVDWPAPDPEARPTGGYAAIALLP</sequence>
<dbReference type="SUPFAM" id="SSF53335">
    <property type="entry name" value="S-adenosyl-L-methionine-dependent methyltransferases"/>
    <property type="match status" value="1"/>
</dbReference>
<dbReference type="GO" id="GO:0032259">
    <property type="term" value="P:methylation"/>
    <property type="evidence" value="ECO:0007669"/>
    <property type="project" value="UniProtKB-KW"/>
</dbReference>
<organism evidence="1 2">
    <name type="scientific">Actinomycetospora chlora</name>
    <dbReference type="NCBI Taxonomy" id="663608"/>
    <lineage>
        <taxon>Bacteria</taxon>
        <taxon>Bacillati</taxon>
        <taxon>Actinomycetota</taxon>
        <taxon>Actinomycetes</taxon>
        <taxon>Pseudonocardiales</taxon>
        <taxon>Pseudonocardiaceae</taxon>
        <taxon>Actinomycetospora</taxon>
    </lineage>
</organism>
<dbReference type="Proteomes" id="UP001500928">
    <property type="component" value="Unassembled WGS sequence"/>
</dbReference>
<dbReference type="EMBL" id="BAABHO010000014">
    <property type="protein sequence ID" value="GAA4787130.1"/>
    <property type="molecule type" value="Genomic_DNA"/>
</dbReference>
<proteinExistence type="predicted"/>
<protein>
    <submittedName>
        <fullName evidence="1">SAM-dependent methyltransferase</fullName>
    </submittedName>
</protein>
<dbReference type="Pfam" id="PF04672">
    <property type="entry name" value="Methyltransf_19"/>
    <property type="match status" value="1"/>
</dbReference>
<dbReference type="InterPro" id="IPR029063">
    <property type="entry name" value="SAM-dependent_MTases_sf"/>
</dbReference>
<dbReference type="PIRSF" id="PIRSF017393">
    <property type="entry name" value="MTase_SAV2177"/>
    <property type="match status" value="1"/>
</dbReference>
<keyword evidence="2" id="KW-1185">Reference proteome</keyword>
<evidence type="ECO:0000313" key="2">
    <source>
        <dbReference type="Proteomes" id="UP001500928"/>
    </source>
</evidence>
<keyword evidence="1" id="KW-0808">Transferase</keyword>